<evidence type="ECO:0000313" key="3">
    <source>
        <dbReference type="Proteomes" id="UP000075920"/>
    </source>
</evidence>
<evidence type="ECO:0000313" key="2">
    <source>
        <dbReference type="EnsemblMetazoa" id="AMIN014118-PB"/>
    </source>
</evidence>
<dbReference type="Proteomes" id="UP000075920">
    <property type="component" value="Unassembled WGS sequence"/>
</dbReference>
<protein>
    <submittedName>
        <fullName evidence="2">Uncharacterized protein</fullName>
    </submittedName>
</protein>
<reference evidence="2" key="2">
    <citation type="submission" date="2020-05" db="UniProtKB">
        <authorList>
            <consortium name="EnsemblMetazoa"/>
        </authorList>
    </citation>
    <scope>IDENTIFICATION</scope>
    <source>
        <strain evidence="2">MINIMUS1</strain>
    </source>
</reference>
<dbReference type="VEuPathDB" id="VectorBase:AMIN014118"/>
<proteinExistence type="predicted"/>
<feature type="region of interest" description="Disordered" evidence="1">
    <location>
        <begin position="73"/>
        <end position="97"/>
    </location>
</feature>
<accession>A0A182WN13</accession>
<name>A0A182WN13_9DIPT</name>
<organism evidence="2 3">
    <name type="scientific">Anopheles minimus</name>
    <dbReference type="NCBI Taxonomy" id="112268"/>
    <lineage>
        <taxon>Eukaryota</taxon>
        <taxon>Metazoa</taxon>
        <taxon>Ecdysozoa</taxon>
        <taxon>Arthropoda</taxon>
        <taxon>Hexapoda</taxon>
        <taxon>Insecta</taxon>
        <taxon>Pterygota</taxon>
        <taxon>Neoptera</taxon>
        <taxon>Endopterygota</taxon>
        <taxon>Diptera</taxon>
        <taxon>Nematocera</taxon>
        <taxon>Culicoidea</taxon>
        <taxon>Culicidae</taxon>
        <taxon>Anophelinae</taxon>
        <taxon>Anopheles</taxon>
    </lineage>
</organism>
<keyword evidence="3" id="KW-1185">Reference proteome</keyword>
<evidence type="ECO:0000256" key="1">
    <source>
        <dbReference type="SAM" id="MobiDB-lite"/>
    </source>
</evidence>
<reference evidence="3" key="1">
    <citation type="submission" date="2013-03" db="EMBL/GenBank/DDBJ databases">
        <title>The Genome Sequence of Anopheles minimus MINIMUS1.</title>
        <authorList>
            <consortium name="The Broad Institute Genomics Platform"/>
            <person name="Neafsey D.E."/>
            <person name="Walton C."/>
            <person name="Walker B."/>
            <person name="Young S.K."/>
            <person name="Zeng Q."/>
            <person name="Gargeya S."/>
            <person name="Fitzgerald M."/>
            <person name="Haas B."/>
            <person name="Abouelleil A."/>
            <person name="Allen A.W."/>
            <person name="Alvarado L."/>
            <person name="Arachchi H.M."/>
            <person name="Berlin A.M."/>
            <person name="Chapman S.B."/>
            <person name="Gainer-Dewar J."/>
            <person name="Goldberg J."/>
            <person name="Griggs A."/>
            <person name="Gujja S."/>
            <person name="Hansen M."/>
            <person name="Howarth C."/>
            <person name="Imamovic A."/>
            <person name="Ireland A."/>
            <person name="Larimer J."/>
            <person name="McCowan C."/>
            <person name="Murphy C."/>
            <person name="Pearson M."/>
            <person name="Poon T.W."/>
            <person name="Priest M."/>
            <person name="Roberts A."/>
            <person name="Saif S."/>
            <person name="Shea T."/>
            <person name="Sisk P."/>
            <person name="Sykes S."/>
            <person name="Wortman J."/>
            <person name="Nusbaum C."/>
            <person name="Birren B."/>
        </authorList>
    </citation>
    <scope>NUCLEOTIDE SEQUENCE [LARGE SCALE GENOMIC DNA]</scope>
    <source>
        <strain evidence="3">MINIMUS1</strain>
    </source>
</reference>
<dbReference type="AlphaFoldDB" id="A0A182WN13"/>
<sequence>RAHHRVVGGLSGRAPSPSARSVLFSILKCNDRYSLKKLPQLCKLFSADAEGLTLRVPVLLRCVAFLVLSSGGVACGSSHRSQQRRRSDLGGDTFRVP</sequence>
<dbReference type="EnsemblMetazoa" id="AMIN014118-RB">
    <property type="protein sequence ID" value="AMIN014118-PB"/>
    <property type="gene ID" value="AMIN014118"/>
</dbReference>